<name>A0AAD7IRA9_9AGAR</name>
<dbReference type="EMBL" id="JARKIB010000071">
    <property type="protein sequence ID" value="KAJ7748891.1"/>
    <property type="molecule type" value="Genomic_DNA"/>
</dbReference>
<gene>
    <name evidence="1" type="ORF">B0H16DRAFT_1461398</name>
</gene>
<proteinExistence type="predicted"/>
<dbReference type="AlphaFoldDB" id="A0AAD7IRA9"/>
<evidence type="ECO:0000313" key="2">
    <source>
        <dbReference type="Proteomes" id="UP001215598"/>
    </source>
</evidence>
<reference evidence="1" key="1">
    <citation type="submission" date="2023-03" db="EMBL/GenBank/DDBJ databases">
        <title>Massive genome expansion in bonnet fungi (Mycena s.s.) driven by repeated elements and novel gene families across ecological guilds.</title>
        <authorList>
            <consortium name="Lawrence Berkeley National Laboratory"/>
            <person name="Harder C.B."/>
            <person name="Miyauchi S."/>
            <person name="Viragh M."/>
            <person name="Kuo A."/>
            <person name="Thoen E."/>
            <person name="Andreopoulos B."/>
            <person name="Lu D."/>
            <person name="Skrede I."/>
            <person name="Drula E."/>
            <person name="Henrissat B."/>
            <person name="Morin E."/>
            <person name="Kohler A."/>
            <person name="Barry K."/>
            <person name="LaButti K."/>
            <person name="Morin E."/>
            <person name="Salamov A."/>
            <person name="Lipzen A."/>
            <person name="Mereny Z."/>
            <person name="Hegedus B."/>
            <person name="Baldrian P."/>
            <person name="Stursova M."/>
            <person name="Weitz H."/>
            <person name="Taylor A."/>
            <person name="Grigoriev I.V."/>
            <person name="Nagy L.G."/>
            <person name="Martin F."/>
            <person name="Kauserud H."/>
        </authorList>
    </citation>
    <scope>NUCLEOTIDE SEQUENCE</scope>
    <source>
        <strain evidence="1">CBHHK182m</strain>
    </source>
</reference>
<sequence>MVEKDLIFVTNAFSTLVGHPGQSKFCQIGDNFGAETLGKGWKAVYGRRRPPVPAPFMHFARGMTGRDGTSLTGPVLPVKTVTASIPTSLFLNGGQPKKLSELKRIFVPEDPRRLIIDLRVPNREDKHILRNN</sequence>
<dbReference type="Proteomes" id="UP001215598">
    <property type="component" value="Unassembled WGS sequence"/>
</dbReference>
<organism evidence="1 2">
    <name type="scientific">Mycena metata</name>
    <dbReference type="NCBI Taxonomy" id="1033252"/>
    <lineage>
        <taxon>Eukaryota</taxon>
        <taxon>Fungi</taxon>
        <taxon>Dikarya</taxon>
        <taxon>Basidiomycota</taxon>
        <taxon>Agaricomycotina</taxon>
        <taxon>Agaricomycetes</taxon>
        <taxon>Agaricomycetidae</taxon>
        <taxon>Agaricales</taxon>
        <taxon>Marasmiineae</taxon>
        <taxon>Mycenaceae</taxon>
        <taxon>Mycena</taxon>
    </lineage>
</organism>
<keyword evidence="2" id="KW-1185">Reference proteome</keyword>
<accession>A0AAD7IRA9</accession>
<comment type="caution">
    <text evidence="1">The sequence shown here is derived from an EMBL/GenBank/DDBJ whole genome shotgun (WGS) entry which is preliminary data.</text>
</comment>
<protein>
    <submittedName>
        <fullName evidence="1">Uncharacterized protein</fullName>
    </submittedName>
</protein>
<evidence type="ECO:0000313" key="1">
    <source>
        <dbReference type="EMBL" id="KAJ7748891.1"/>
    </source>
</evidence>